<proteinExistence type="predicted"/>
<sequence length="435" mass="50825">MIVIHTHIYLFFLLKTYSPPIDTILKTTKTRIIQTTKTTDYNMPNTRSHQPKLESPLPVEFFISRGLIPILLCDLLDVTNRCVQLYSNSKLLTPQEIKFFKYLFKPQDICPVYLVLPFSFSLSSLIQSQASLHAVRSILLFSLFVSLSVVWLSTQEHFSSLHPHSQYLFCPEWYDDSLISFPFYFFFLYVLTLFFFNQRKQAQVEKMVEIPSTLANQVQKMNFKRIERGEITPDKLMEVDLPPDSLGAIPKHHLETKEDVQIVNQQKDNNKIQVLSQEEKVKMLVKEHLAIKDCSGDGNGSEGSIQPYLPPELDFSFYFLSNINHNLNMSEGVNKAINMVYDVFYSKIETDPVRKTCEKKIEDQQLFREKLTTWLILIISLPLLKRRILWCNKNHKMIIINQMQTLLNIFSSELNMIKNELRDIKIHETLCGGWR</sequence>
<keyword evidence="1" id="KW-0472">Membrane</keyword>
<evidence type="ECO:0000313" key="2">
    <source>
        <dbReference type="EMBL" id="KNZ62243.1"/>
    </source>
</evidence>
<organism evidence="2 3">
    <name type="scientific">Puccinia sorghi</name>
    <dbReference type="NCBI Taxonomy" id="27349"/>
    <lineage>
        <taxon>Eukaryota</taxon>
        <taxon>Fungi</taxon>
        <taxon>Dikarya</taxon>
        <taxon>Basidiomycota</taxon>
        <taxon>Pucciniomycotina</taxon>
        <taxon>Pucciniomycetes</taxon>
        <taxon>Pucciniales</taxon>
        <taxon>Pucciniaceae</taxon>
        <taxon>Puccinia</taxon>
    </lineage>
</organism>
<dbReference type="EMBL" id="LAVV01003287">
    <property type="protein sequence ID" value="KNZ62243.1"/>
    <property type="molecule type" value="Genomic_DNA"/>
</dbReference>
<reference evidence="2 3" key="1">
    <citation type="submission" date="2015-08" db="EMBL/GenBank/DDBJ databases">
        <title>Next Generation Sequencing and Analysis of the Genome of Puccinia sorghi L Schw, the Causal Agent of Maize Common Rust.</title>
        <authorList>
            <person name="Rochi L."/>
            <person name="Burguener G."/>
            <person name="Darino M."/>
            <person name="Turjanski A."/>
            <person name="Kreff E."/>
            <person name="Dieguez M.J."/>
            <person name="Sacco F."/>
        </authorList>
    </citation>
    <scope>NUCLEOTIDE SEQUENCE [LARGE SCALE GENOMIC DNA]</scope>
    <source>
        <strain evidence="2 3">RO10H11247</strain>
    </source>
</reference>
<keyword evidence="1" id="KW-1133">Transmembrane helix</keyword>
<comment type="caution">
    <text evidence="2">The sequence shown here is derived from an EMBL/GenBank/DDBJ whole genome shotgun (WGS) entry which is preliminary data.</text>
</comment>
<name>A0A0L6VNB1_9BASI</name>
<dbReference type="AlphaFoldDB" id="A0A0L6VNB1"/>
<keyword evidence="1" id="KW-0812">Transmembrane</keyword>
<keyword evidence="3" id="KW-1185">Reference proteome</keyword>
<dbReference type="Proteomes" id="UP000037035">
    <property type="component" value="Unassembled WGS sequence"/>
</dbReference>
<gene>
    <name evidence="2" type="ORF">VP01_1295g1</name>
</gene>
<evidence type="ECO:0000313" key="3">
    <source>
        <dbReference type="Proteomes" id="UP000037035"/>
    </source>
</evidence>
<evidence type="ECO:0000256" key="1">
    <source>
        <dbReference type="SAM" id="Phobius"/>
    </source>
</evidence>
<feature type="transmembrane region" description="Helical" evidence="1">
    <location>
        <begin position="178"/>
        <end position="197"/>
    </location>
</feature>
<dbReference type="VEuPathDB" id="FungiDB:VP01_1295g1"/>
<protein>
    <submittedName>
        <fullName evidence="2">Putative signal peptide protein</fullName>
    </submittedName>
</protein>
<accession>A0A0L6VNB1</accession>
<feature type="transmembrane region" description="Helical" evidence="1">
    <location>
        <begin position="134"/>
        <end position="153"/>
    </location>
</feature>